<dbReference type="InterPro" id="IPR004919">
    <property type="entry name" value="GmrSD_N"/>
</dbReference>
<evidence type="ECO:0000259" key="1">
    <source>
        <dbReference type="Pfam" id="PF03235"/>
    </source>
</evidence>
<dbReference type="Pfam" id="PF07510">
    <property type="entry name" value="GmrSD_C"/>
    <property type="match status" value="1"/>
</dbReference>
<feature type="domain" description="GmrSD restriction endonucleases N-terminal" evidence="1">
    <location>
        <begin position="9"/>
        <end position="225"/>
    </location>
</feature>
<dbReference type="PANTHER" id="PTHR35149">
    <property type="entry name" value="SLL5132 PROTEIN"/>
    <property type="match status" value="1"/>
</dbReference>
<keyword evidence="4" id="KW-1185">Reference proteome</keyword>
<dbReference type="Proteomes" id="UP000243077">
    <property type="component" value="Chromosome"/>
</dbReference>
<dbReference type="Pfam" id="PF03235">
    <property type="entry name" value="GmrSD_N"/>
    <property type="match status" value="1"/>
</dbReference>
<dbReference type="AlphaFoldDB" id="A0A2L2BRG8"/>
<sequence length="686" mass="76436">MDVHDTALGKVLEGTNQYLIPLYQRPYSWTMKNWDTLWQDIIELAETMKHAPHATHFTGTLVLEASSVTTGLTQFVVVDGQQRLTTLSVLLAAITRGWEAGGHEQAARKIRDQYLVNPYADDVDSQFRLRPANFDEPAFRAVVQGQKLLGTESKITSAFSFFQRKIRQLDESGLDLQELQHAALSGLKFVTITAKSDDNVYRIFESINNTGVRLTQADLVRNFVFMKLGKAGDRIHDRLWLPIVDQLSSEDVEAVFWIDAQWRDPESRKLNVYEQQKKHLKTMDNDAVVAYLENVLDIAGALRQLRNTALISDPGLQTQVARFAQLITPGALVVATRILFLLTKGKVSLEEATQAFAVLESYLVRRIIAGIPVNSLGRISAAVAAELTGPEVAEELHRLLSTGRRAYIPDSEIRRILIETPIYLRPRRENVKLVLQRLLEQEQAKDAIDFSSMSIEHVLPQKLSDQARIEFAASLEPGEDLEETHQALVHTIGNLTLTNYNSELSNSPFSVKREERLKDTGVIANHQIARKDSWGKREILERSERLSETAISIWPGPNEALLNSKQESVYDRIDEAMAVIGPGSWTTYGDIAQAVGTVGQVVGAAVSRSGSPEGAWRVLRAGGAVSPEFSWPSDSPYKGRSCQEVLESEGVVFTDGKADPSQRISVDTIRLQMDSVDDEESDPQAV</sequence>
<accession>A0A2L2BRG8</accession>
<dbReference type="Gene3D" id="1.10.10.10">
    <property type="entry name" value="Winged helix-like DNA-binding domain superfamily/Winged helix DNA-binding domain"/>
    <property type="match status" value="1"/>
</dbReference>
<dbReference type="InterPro" id="IPR036217">
    <property type="entry name" value="MethylDNA_cys_MeTrfase_DNAb"/>
</dbReference>
<dbReference type="PANTHER" id="PTHR35149:SF2">
    <property type="entry name" value="DUF262 DOMAIN-CONTAINING PROTEIN"/>
    <property type="match status" value="1"/>
</dbReference>
<dbReference type="RefSeq" id="WP_104913769.1">
    <property type="nucleotide sequence ID" value="NZ_CP026923.1"/>
</dbReference>
<dbReference type="InterPro" id="IPR036388">
    <property type="entry name" value="WH-like_DNA-bd_sf"/>
</dbReference>
<dbReference type="KEGG" id="psai:C3B54_111319"/>
<dbReference type="InterPro" id="IPR011089">
    <property type="entry name" value="GmrSD_C"/>
</dbReference>
<protein>
    <submittedName>
        <fullName evidence="3">O6-alkylguanine repair protein</fullName>
    </submittedName>
</protein>
<dbReference type="OrthoDB" id="9798761at2"/>
<evidence type="ECO:0000313" key="3">
    <source>
        <dbReference type="EMBL" id="AVG24265.1"/>
    </source>
</evidence>
<dbReference type="SUPFAM" id="SSF46767">
    <property type="entry name" value="Methylated DNA-protein cysteine methyltransferase, C-terminal domain"/>
    <property type="match status" value="1"/>
</dbReference>
<gene>
    <name evidence="3" type="ORF">C3B54_111319</name>
</gene>
<reference evidence="3 4" key="1">
    <citation type="submission" date="2018-02" db="EMBL/GenBank/DDBJ databases">
        <title>Complete genome of the streamlined marine actinobacterium Pontimonas salivibrio CL-TW6 adapted to coastal planktonic lifestype.</title>
        <authorList>
            <person name="Cho B.C."/>
            <person name="Hardies S.C."/>
            <person name="Jang G.I."/>
            <person name="Hwang C.Y."/>
        </authorList>
    </citation>
    <scope>NUCLEOTIDE SEQUENCE [LARGE SCALE GENOMIC DNA]</scope>
    <source>
        <strain evidence="3 4">CL-TW6</strain>
    </source>
</reference>
<dbReference type="EMBL" id="CP026923">
    <property type="protein sequence ID" value="AVG24265.1"/>
    <property type="molecule type" value="Genomic_DNA"/>
</dbReference>
<feature type="domain" description="GmrSD restriction endonucleases C-terminal" evidence="2">
    <location>
        <begin position="409"/>
        <end position="548"/>
    </location>
</feature>
<evidence type="ECO:0000259" key="2">
    <source>
        <dbReference type="Pfam" id="PF07510"/>
    </source>
</evidence>
<organism evidence="3 4">
    <name type="scientific">Pontimonas salivibrio</name>
    <dbReference type="NCBI Taxonomy" id="1159327"/>
    <lineage>
        <taxon>Bacteria</taxon>
        <taxon>Bacillati</taxon>
        <taxon>Actinomycetota</taxon>
        <taxon>Actinomycetes</taxon>
        <taxon>Micrococcales</taxon>
        <taxon>Microbacteriaceae</taxon>
        <taxon>Pontimonas</taxon>
    </lineage>
</organism>
<proteinExistence type="predicted"/>
<name>A0A2L2BRG8_9MICO</name>
<evidence type="ECO:0000313" key="4">
    <source>
        <dbReference type="Proteomes" id="UP000243077"/>
    </source>
</evidence>